<protein>
    <submittedName>
        <fullName evidence="1">(rape) hypothetical protein</fullName>
    </submittedName>
</protein>
<dbReference type="AlphaFoldDB" id="A0A816ZNA2"/>
<accession>A0A816ZNA2</accession>
<organism evidence="1">
    <name type="scientific">Brassica napus</name>
    <name type="common">Rape</name>
    <dbReference type="NCBI Taxonomy" id="3708"/>
    <lineage>
        <taxon>Eukaryota</taxon>
        <taxon>Viridiplantae</taxon>
        <taxon>Streptophyta</taxon>
        <taxon>Embryophyta</taxon>
        <taxon>Tracheophyta</taxon>
        <taxon>Spermatophyta</taxon>
        <taxon>Magnoliopsida</taxon>
        <taxon>eudicotyledons</taxon>
        <taxon>Gunneridae</taxon>
        <taxon>Pentapetalae</taxon>
        <taxon>rosids</taxon>
        <taxon>malvids</taxon>
        <taxon>Brassicales</taxon>
        <taxon>Brassicaceae</taxon>
        <taxon>Brassiceae</taxon>
        <taxon>Brassica</taxon>
    </lineage>
</organism>
<name>A0A816ZNA2_BRANA</name>
<gene>
    <name evidence="1" type="ORF">DARMORV10_A08P03430.1</name>
</gene>
<reference evidence="1" key="1">
    <citation type="submission" date="2021-01" db="EMBL/GenBank/DDBJ databases">
        <authorList>
            <consortium name="Genoscope - CEA"/>
            <person name="William W."/>
        </authorList>
    </citation>
    <scope>NUCLEOTIDE SEQUENCE</scope>
</reference>
<sequence length="131" mass="15139">MQVLNLQGGVDWLFLLNCSVQNPLAPFFREDINISRGGDLMGVDMFLLDSQDDLKNAKSIVNWVLDYVTGPQFDFDPVKYEYCKQSPRQLYFSMKDDLQCSHPSLDLTVSVSFVADYYRDKLYFAWAEEIA</sequence>
<proteinExistence type="predicted"/>
<dbReference type="Proteomes" id="UP001295469">
    <property type="component" value="Chromosome A08"/>
</dbReference>
<evidence type="ECO:0000313" key="1">
    <source>
        <dbReference type="EMBL" id="CAF2216433.1"/>
    </source>
</evidence>
<dbReference type="EMBL" id="HG994362">
    <property type="protein sequence ID" value="CAF2216433.1"/>
    <property type="molecule type" value="Genomic_DNA"/>
</dbReference>